<dbReference type="PANTHER" id="PTHR46796">
    <property type="entry name" value="HTH-TYPE TRANSCRIPTIONAL ACTIVATOR RHAS-RELATED"/>
    <property type="match status" value="1"/>
</dbReference>
<proteinExistence type="predicted"/>
<dbReference type="Pfam" id="PF20240">
    <property type="entry name" value="DUF6597"/>
    <property type="match status" value="1"/>
</dbReference>
<name>A0A4Q2L751_9MICO</name>
<keyword evidence="3" id="KW-0804">Transcription</keyword>
<dbReference type="RefSeq" id="WP_129519836.1">
    <property type="nucleotide sequence ID" value="NZ_SDPN01000006.1"/>
</dbReference>
<gene>
    <name evidence="5" type="ORF">ESP51_05220</name>
</gene>
<dbReference type="PROSITE" id="PS00041">
    <property type="entry name" value="HTH_ARAC_FAMILY_1"/>
    <property type="match status" value="1"/>
</dbReference>
<dbReference type="InterPro" id="IPR018060">
    <property type="entry name" value="HTH_AraC"/>
</dbReference>
<evidence type="ECO:0000256" key="3">
    <source>
        <dbReference type="ARBA" id="ARBA00023163"/>
    </source>
</evidence>
<dbReference type="GO" id="GO:0043565">
    <property type="term" value="F:sequence-specific DNA binding"/>
    <property type="evidence" value="ECO:0007669"/>
    <property type="project" value="InterPro"/>
</dbReference>
<dbReference type="InterPro" id="IPR018062">
    <property type="entry name" value="HTH_AraC-typ_CS"/>
</dbReference>
<dbReference type="SUPFAM" id="SSF46689">
    <property type="entry name" value="Homeodomain-like"/>
    <property type="match status" value="1"/>
</dbReference>
<protein>
    <submittedName>
        <fullName evidence="5">AraC family transcriptional regulator</fullName>
    </submittedName>
</protein>
<sequence length="300" mass="31926">MPAATADDYWRSRAGVPAVNGVLASQPGQPGLAPLPAVADRQAREGAPVRLSRLAVAPEVAELVRHVWIPRWSLPPGVVVEQGVLEYPSANLVIEAGGAALHGPELGRGHRRLEGTGWAFGALLQPGVARLLVTGPMRAPIGGSVAIEELRATDAAALVDAIRTSVVAGDDEAARSAFESWMLAQHLVLDDDSRLVRRVVELAETDRTILRAEDLASASGLGLRSLQRLVREQLGLTPKWLIRRYRMQEAAAALAAPDALALADLAASLGFVDQAHLTREFRAVIGETPRRYAEAATAAR</sequence>
<evidence type="ECO:0000256" key="2">
    <source>
        <dbReference type="ARBA" id="ARBA00023125"/>
    </source>
</evidence>
<evidence type="ECO:0000313" key="6">
    <source>
        <dbReference type="Proteomes" id="UP000293865"/>
    </source>
</evidence>
<dbReference type="InterPro" id="IPR009057">
    <property type="entry name" value="Homeodomain-like_sf"/>
</dbReference>
<keyword evidence="1" id="KW-0805">Transcription regulation</keyword>
<organism evidence="5 6">
    <name type="scientific">Agromyces albus</name>
    <dbReference type="NCBI Taxonomy" id="205332"/>
    <lineage>
        <taxon>Bacteria</taxon>
        <taxon>Bacillati</taxon>
        <taxon>Actinomycetota</taxon>
        <taxon>Actinomycetes</taxon>
        <taxon>Micrococcales</taxon>
        <taxon>Microbacteriaceae</taxon>
        <taxon>Agromyces</taxon>
    </lineage>
</organism>
<dbReference type="InterPro" id="IPR050204">
    <property type="entry name" value="AraC_XylS_family_regulators"/>
</dbReference>
<keyword evidence="2" id="KW-0238">DNA-binding</keyword>
<dbReference type="GO" id="GO:0003700">
    <property type="term" value="F:DNA-binding transcription factor activity"/>
    <property type="evidence" value="ECO:0007669"/>
    <property type="project" value="InterPro"/>
</dbReference>
<evidence type="ECO:0000256" key="1">
    <source>
        <dbReference type="ARBA" id="ARBA00023015"/>
    </source>
</evidence>
<reference evidence="5 6" key="1">
    <citation type="submission" date="2019-01" db="EMBL/GenBank/DDBJ databases">
        <title>Agromyces.</title>
        <authorList>
            <person name="Li J."/>
        </authorList>
    </citation>
    <scope>NUCLEOTIDE SEQUENCE [LARGE SCALE GENOMIC DNA]</scope>
    <source>
        <strain evidence="5 6">DSM 15934</strain>
    </source>
</reference>
<comment type="caution">
    <text evidence="5">The sequence shown here is derived from an EMBL/GenBank/DDBJ whole genome shotgun (WGS) entry which is preliminary data.</text>
</comment>
<dbReference type="Proteomes" id="UP000293865">
    <property type="component" value="Unassembled WGS sequence"/>
</dbReference>
<dbReference type="AlphaFoldDB" id="A0A4Q2L751"/>
<feature type="domain" description="HTH araC/xylS-type" evidence="4">
    <location>
        <begin position="193"/>
        <end position="295"/>
    </location>
</feature>
<dbReference type="SMART" id="SM00342">
    <property type="entry name" value="HTH_ARAC"/>
    <property type="match status" value="1"/>
</dbReference>
<dbReference type="Pfam" id="PF12833">
    <property type="entry name" value="HTH_18"/>
    <property type="match status" value="1"/>
</dbReference>
<evidence type="ECO:0000259" key="4">
    <source>
        <dbReference type="PROSITE" id="PS01124"/>
    </source>
</evidence>
<dbReference type="OrthoDB" id="2559672at2"/>
<accession>A0A4Q2L751</accession>
<evidence type="ECO:0000313" key="5">
    <source>
        <dbReference type="EMBL" id="RXZ72282.1"/>
    </source>
</evidence>
<dbReference type="EMBL" id="SDPN01000006">
    <property type="protein sequence ID" value="RXZ72282.1"/>
    <property type="molecule type" value="Genomic_DNA"/>
</dbReference>
<keyword evidence="6" id="KW-1185">Reference proteome</keyword>
<dbReference type="Gene3D" id="1.10.10.60">
    <property type="entry name" value="Homeodomain-like"/>
    <property type="match status" value="1"/>
</dbReference>
<dbReference type="PROSITE" id="PS01124">
    <property type="entry name" value="HTH_ARAC_FAMILY_2"/>
    <property type="match status" value="1"/>
</dbReference>
<dbReference type="InterPro" id="IPR046532">
    <property type="entry name" value="DUF6597"/>
</dbReference>